<dbReference type="STRING" id="1477437.SAMN05444682_108222"/>
<reference evidence="1 2" key="1">
    <citation type="submission" date="2016-10" db="EMBL/GenBank/DDBJ databases">
        <authorList>
            <person name="de Groot N.N."/>
        </authorList>
    </citation>
    <scope>NUCLEOTIDE SEQUENCE [LARGE SCALE GENOMIC DNA]</scope>
    <source>
        <strain evidence="1 2">RK1</strain>
    </source>
</reference>
<accession>A0A1I3Q0N4</accession>
<organism evidence="1 2">
    <name type="scientific">Parapedobacter indicus</name>
    <dbReference type="NCBI Taxonomy" id="1477437"/>
    <lineage>
        <taxon>Bacteria</taxon>
        <taxon>Pseudomonadati</taxon>
        <taxon>Bacteroidota</taxon>
        <taxon>Sphingobacteriia</taxon>
        <taxon>Sphingobacteriales</taxon>
        <taxon>Sphingobacteriaceae</taxon>
        <taxon>Parapedobacter</taxon>
    </lineage>
</organism>
<evidence type="ECO:0000313" key="1">
    <source>
        <dbReference type="EMBL" id="SFJ27265.1"/>
    </source>
</evidence>
<name>A0A1I3Q0N4_9SPHI</name>
<dbReference type="AlphaFoldDB" id="A0A1I3Q0N4"/>
<gene>
    <name evidence="1" type="ORF">SAMN05444682_108222</name>
</gene>
<evidence type="ECO:0000313" key="2">
    <source>
        <dbReference type="Proteomes" id="UP000198670"/>
    </source>
</evidence>
<dbReference type="Proteomes" id="UP000198670">
    <property type="component" value="Unassembled WGS sequence"/>
</dbReference>
<proteinExistence type="predicted"/>
<dbReference type="EMBL" id="FOQO01000008">
    <property type="protein sequence ID" value="SFJ27265.1"/>
    <property type="molecule type" value="Genomic_DNA"/>
</dbReference>
<protein>
    <submittedName>
        <fullName evidence="1">Uncharacterized protein</fullName>
    </submittedName>
</protein>
<sequence length="126" mass="13988">MVLVAAVACEKQSMMGSPEAESLLLDRLHDEIDSLASAYPCHDAAEWRFTAVGEKPCGGPASYVAYYAKMDTANFLNKVEIYTERQRAYNIKWNVVSDCLFLTPPSHIVCEDGKAKLVRDLETAPE</sequence>
<keyword evidence="2" id="KW-1185">Reference proteome</keyword>